<dbReference type="GO" id="GO:0008537">
    <property type="term" value="C:proteasome activator complex"/>
    <property type="evidence" value="ECO:0007669"/>
    <property type="project" value="InterPro"/>
</dbReference>
<reference evidence="12" key="1">
    <citation type="submission" date="2025-08" db="UniProtKB">
        <authorList>
            <consortium name="Ensembl"/>
        </authorList>
    </citation>
    <scope>IDENTIFICATION</scope>
</reference>
<evidence type="ECO:0000256" key="8">
    <source>
        <dbReference type="ARBA" id="ARBA00081733"/>
    </source>
</evidence>
<evidence type="ECO:0000256" key="9">
    <source>
        <dbReference type="SAM" id="MobiDB-lite"/>
    </source>
</evidence>
<evidence type="ECO:0000259" key="11">
    <source>
        <dbReference type="Pfam" id="PF02252"/>
    </source>
</evidence>
<accession>A0A2K5SEP7</accession>
<keyword evidence="13" id="KW-1185">Reference proteome</keyword>
<evidence type="ECO:0000256" key="5">
    <source>
        <dbReference type="ARBA" id="ARBA00039303"/>
    </source>
</evidence>
<evidence type="ECO:0000256" key="6">
    <source>
        <dbReference type="ARBA" id="ARBA00041321"/>
    </source>
</evidence>
<proteinExistence type="inferred from homology"/>
<sequence length="224" mass="25750">MNTAPHTMVQPEAQAKVDVFHEDLCTKRENLLRSYFPKKISELDAFLKEPALNEGNLSNLKAPLDIPVPDPVKKKEKEEQKKQQEKEDKEDKKKGEAEDKGPMNCNEKIMVLLQCLKPEIKNVTEQLNLIPRIEDGNNFGVAVQEKVFELLTSFHTQISHGDAITTAAKQPHVGDYWHLVHELDEAEYQDIQLMVMEIHSAYVVLYDIILKNLDKLKKPRGERK</sequence>
<protein>
    <recommendedName>
        <fullName evidence="5">Proteasome activator complex subunit 1</fullName>
    </recommendedName>
    <alternativeName>
        <fullName evidence="7">11S regulator complex subunit alpha</fullName>
    </alternativeName>
    <alternativeName>
        <fullName evidence="8">Activator of multicatalytic protease subunit 1</fullName>
    </alternativeName>
    <alternativeName>
        <fullName evidence="6">Proteasome activator 28 subunit alpha</fullName>
    </alternativeName>
</protein>
<dbReference type="InterPro" id="IPR036997">
    <property type="entry name" value="PA28_C_sf"/>
</dbReference>
<evidence type="ECO:0000313" key="12">
    <source>
        <dbReference type="Ensembl" id="ENSCCAP00000038862.1"/>
    </source>
</evidence>
<comment type="similarity">
    <text evidence="1">Belongs to the PA28 family.</text>
</comment>
<feature type="compositionally biased region" description="Basic and acidic residues" evidence="9">
    <location>
        <begin position="71"/>
        <end position="101"/>
    </location>
</feature>
<evidence type="ECO:0000256" key="2">
    <source>
        <dbReference type="ARBA" id="ARBA00022942"/>
    </source>
</evidence>
<dbReference type="PANTHER" id="PTHR10660">
    <property type="entry name" value="PROTEASOME REGULATOR PA28"/>
    <property type="match status" value="1"/>
</dbReference>
<dbReference type="PANTHER" id="PTHR10660:SF5">
    <property type="entry name" value="PROTEASOME ACTIVATOR COMPLEX SUBUNIT 1"/>
    <property type="match status" value="1"/>
</dbReference>
<dbReference type="FunFam" id="1.20.5.120:FF:000001">
    <property type="entry name" value="Proteasome activator complex subunit 3"/>
    <property type="match status" value="1"/>
</dbReference>
<dbReference type="GO" id="GO:0061133">
    <property type="term" value="F:endopeptidase activator activity"/>
    <property type="evidence" value="ECO:0007669"/>
    <property type="project" value="TreeGrafter"/>
</dbReference>
<dbReference type="GeneTree" id="ENSGT00950000183098"/>
<dbReference type="InterPro" id="IPR036252">
    <property type="entry name" value="Proteasome_activ_sf"/>
</dbReference>
<evidence type="ECO:0000256" key="4">
    <source>
        <dbReference type="ARBA" id="ARBA00038650"/>
    </source>
</evidence>
<dbReference type="Pfam" id="PF02251">
    <property type="entry name" value="PA28_N"/>
    <property type="match status" value="1"/>
</dbReference>
<dbReference type="Proteomes" id="UP000233040">
    <property type="component" value="Unassembled WGS sequence"/>
</dbReference>
<keyword evidence="2" id="KW-0647">Proteasome</keyword>
<dbReference type="Pfam" id="PF02252">
    <property type="entry name" value="PA28_C"/>
    <property type="match status" value="1"/>
</dbReference>
<dbReference type="SUPFAM" id="SSF47216">
    <property type="entry name" value="Proteasome activator"/>
    <property type="match status" value="1"/>
</dbReference>
<feature type="domain" description="Proteasome activator PA28 C-terminal" evidence="11">
    <location>
        <begin position="103"/>
        <end position="223"/>
    </location>
</feature>
<dbReference type="InterPro" id="IPR003185">
    <property type="entry name" value="Proteasome_activ_PA28_N"/>
</dbReference>
<feature type="domain" description="Proteasome activator PA28 N-terminal" evidence="10">
    <location>
        <begin position="12"/>
        <end position="71"/>
    </location>
</feature>
<dbReference type="GO" id="GO:0061136">
    <property type="term" value="P:regulation of proteasomal protein catabolic process"/>
    <property type="evidence" value="ECO:0007669"/>
    <property type="project" value="TreeGrafter"/>
</dbReference>
<comment type="subunit">
    <text evidence="4">Heterodimer of PSME1 and PSME2, which forms a hexameric ring. PSME1 can form homoheptamers.</text>
</comment>
<dbReference type="GO" id="GO:2000045">
    <property type="term" value="P:regulation of G1/S transition of mitotic cell cycle"/>
    <property type="evidence" value="ECO:0007669"/>
    <property type="project" value="TreeGrafter"/>
</dbReference>
<name>A0A2K5SEP7_CEBIM</name>
<dbReference type="InterPro" id="IPR003186">
    <property type="entry name" value="PA28_C"/>
</dbReference>
<dbReference type="Ensembl" id="ENSCCAT00000056665.1">
    <property type="protein sequence ID" value="ENSCCAP00000038862.1"/>
    <property type="gene ID" value="ENSCCAG00000037264.1"/>
</dbReference>
<dbReference type="OMA" id="IRLMIME"/>
<evidence type="ECO:0000256" key="3">
    <source>
        <dbReference type="ARBA" id="ARBA00037467"/>
    </source>
</evidence>
<dbReference type="FunFam" id="1.20.120.180:FF:000002">
    <property type="entry name" value="Proteasome activator complex subunit 1"/>
    <property type="match status" value="1"/>
</dbReference>
<evidence type="ECO:0000313" key="13">
    <source>
        <dbReference type="Proteomes" id="UP000233040"/>
    </source>
</evidence>
<feature type="region of interest" description="Disordered" evidence="9">
    <location>
        <begin position="58"/>
        <end position="101"/>
    </location>
</feature>
<dbReference type="STRING" id="9516.ENSCCAP00000038862"/>
<dbReference type="InterPro" id="IPR009077">
    <property type="entry name" value="Proteasome_activ_PA28"/>
</dbReference>
<evidence type="ECO:0000256" key="1">
    <source>
        <dbReference type="ARBA" id="ARBA00005883"/>
    </source>
</evidence>
<evidence type="ECO:0000256" key="7">
    <source>
        <dbReference type="ARBA" id="ARBA00079269"/>
    </source>
</evidence>
<evidence type="ECO:0000259" key="10">
    <source>
        <dbReference type="Pfam" id="PF02251"/>
    </source>
</evidence>
<dbReference type="Gene3D" id="1.20.5.120">
    <property type="entry name" value="Proteasome activator pa28, N-terminal domain"/>
    <property type="match status" value="1"/>
</dbReference>
<dbReference type="InterPro" id="IPR036996">
    <property type="entry name" value="PA28_N_sf"/>
</dbReference>
<comment type="function">
    <text evidence="3">Implicated in immunoproteasome assembly and required for efficient antigen processing. The PA28 activator complex enhances the generation of class I binding peptides by altering the cleavage pattern of the proteasome.</text>
</comment>
<dbReference type="GO" id="GO:0005737">
    <property type="term" value="C:cytoplasm"/>
    <property type="evidence" value="ECO:0007669"/>
    <property type="project" value="TreeGrafter"/>
</dbReference>
<dbReference type="AlphaFoldDB" id="A0A2K5SEP7"/>
<dbReference type="Gene3D" id="1.20.120.180">
    <property type="entry name" value="Proteasome activator pa28, C-terminal domain"/>
    <property type="match status" value="1"/>
</dbReference>
<organism evidence="12 13">
    <name type="scientific">Cebus imitator</name>
    <name type="common">Panamanian white-faced capuchin</name>
    <name type="synonym">Cebus capucinus imitator</name>
    <dbReference type="NCBI Taxonomy" id="2715852"/>
    <lineage>
        <taxon>Eukaryota</taxon>
        <taxon>Metazoa</taxon>
        <taxon>Chordata</taxon>
        <taxon>Craniata</taxon>
        <taxon>Vertebrata</taxon>
        <taxon>Euteleostomi</taxon>
        <taxon>Mammalia</taxon>
        <taxon>Eutheria</taxon>
        <taxon>Euarchontoglires</taxon>
        <taxon>Primates</taxon>
        <taxon>Haplorrhini</taxon>
        <taxon>Platyrrhini</taxon>
        <taxon>Cebidae</taxon>
        <taxon>Cebinae</taxon>
        <taxon>Cebus</taxon>
    </lineage>
</organism>
<reference evidence="12" key="2">
    <citation type="submission" date="2025-09" db="UniProtKB">
        <authorList>
            <consortium name="Ensembl"/>
        </authorList>
    </citation>
    <scope>IDENTIFICATION</scope>
</reference>
<dbReference type="GO" id="GO:0005654">
    <property type="term" value="C:nucleoplasm"/>
    <property type="evidence" value="ECO:0007669"/>
    <property type="project" value="TreeGrafter"/>
</dbReference>